<organism evidence="2 3">
    <name type="scientific">Parasedimentitalea psychrophila</name>
    <dbReference type="NCBI Taxonomy" id="2997337"/>
    <lineage>
        <taxon>Bacteria</taxon>
        <taxon>Pseudomonadati</taxon>
        <taxon>Pseudomonadota</taxon>
        <taxon>Alphaproteobacteria</taxon>
        <taxon>Rhodobacterales</taxon>
        <taxon>Paracoccaceae</taxon>
        <taxon>Parasedimentitalea</taxon>
    </lineage>
</organism>
<dbReference type="Proteomes" id="UP001238334">
    <property type="component" value="Chromosome"/>
</dbReference>
<dbReference type="EMBL" id="CP127247">
    <property type="protein sequence ID" value="WIY27421.1"/>
    <property type="molecule type" value="Genomic_DNA"/>
</dbReference>
<sequence length="344" mass="37360">MSASFSADFRMPAEWLPHARTWMAWPLSEPVYGDTLAAGRSEHAAVAREIAKFEPVTMVYDPNAGDGVEQLRDLPNLTLLELPLDDSWLRDTGPTFVTGEDGSVAGIDWTFDGWGGLHPANNDAAIAERILRAAGVRRFGSDMVFEGGALSIDDAGTVLTTRQCFEHRTRDGGPTSEEFEAELKARLGARKIIWLERTLEGDSTNGHVDVVAAFTSPGHVVVQISEDFDDPDYDNLLNNLTILEQETDADGRPLTVHKIVAPPVSRNPDGSRRMLSYINFYIVNGGVVVPQYGMDETDAAAIGVLQNLFPDRRVVGVMTPTVADAGGNIHCITQQQPKGALSDA</sequence>
<keyword evidence="1" id="KW-0378">Hydrolase</keyword>
<protein>
    <submittedName>
        <fullName evidence="2">Agmatine deiminase family protein</fullName>
    </submittedName>
</protein>
<dbReference type="Gene3D" id="3.75.10.10">
    <property type="entry name" value="L-arginine/glycine Amidinotransferase, Chain A"/>
    <property type="match status" value="1"/>
</dbReference>
<dbReference type="GO" id="GO:0004668">
    <property type="term" value="F:protein-arginine deiminase activity"/>
    <property type="evidence" value="ECO:0007669"/>
    <property type="project" value="InterPro"/>
</dbReference>
<proteinExistence type="predicted"/>
<dbReference type="KEGG" id="ppso:QPJ95_11195"/>
<evidence type="ECO:0000313" key="2">
    <source>
        <dbReference type="EMBL" id="WIY27421.1"/>
    </source>
</evidence>
<evidence type="ECO:0000313" key="3">
    <source>
        <dbReference type="Proteomes" id="UP001238334"/>
    </source>
</evidence>
<dbReference type="PANTHER" id="PTHR31377">
    <property type="entry name" value="AGMATINE DEIMINASE-RELATED"/>
    <property type="match status" value="1"/>
</dbReference>
<keyword evidence="3" id="KW-1185">Reference proteome</keyword>
<dbReference type="Pfam" id="PF04371">
    <property type="entry name" value="PAD_porph"/>
    <property type="match status" value="1"/>
</dbReference>
<dbReference type="RefSeq" id="WP_270919423.1">
    <property type="nucleotide sequence ID" value="NZ_CP127247.1"/>
</dbReference>
<dbReference type="SUPFAM" id="SSF55909">
    <property type="entry name" value="Pentein"/>
    <property type="match status" value="1"/>
</dbReference>
<accession>A0A9Y2P388</accession>
<dbReference type="GO" id="GO:0047632">
    <property type="term" value="F:agmatine deiminase activity"/>
    <property type="evidence" value="ECO:0007669"/>
    <property type="project" value="TreeGrafter"/>
</dbReference>
<dbReference type="GO" id="GO:0009446">
    <property type="term" value="P:putrescine biosynthetic process"/>
    <property type="evidence" value="ECO:0007669"/>
    <property type="project" value="InterPro"/>
</dbReference>
<gene>
    <name evidence="2" type="ORF">QPJ95_11195</name>
</gene>
<dbReference type="PANTHER" id="PTHR31377:SF0">
    <property type="entry name" value="AGMATINE DEIMINASE-RELATED"/>
    <property type="match status" value="1"/>
</dbReference>
<dbReference type="AlphaFoldDB" id="A0A9Y2P388"/>
<evidence type="ECO:0000256" key="1">
    <source>
        <dbReference type="ARBA" id="ARBA00022801"/>
    </source>
</evidence>
<reference evidence="2 3" key="1">
    <citation type="submission" date="2023-06" db="EMBL/GenBank/DDBJ databases">
        <title>Parasedimentitalea psychrophila sp. nov., a psychrophilic bacterium isolated from deep-sea sediment.</title>
        <authorList>
            <person name="Li A."/>
        </authorList>
    </citation>
    <scope>NUCLEOTIDE SEQUENCE [LARGE SCALE GENOMIC DNA]</scope>
    <source>
        <strain evidence="2 3">QS115</strain>
    </source>
</reference>
<dbReference type="InterPro" id="IPR007466">
    <property type="entry name" value="Peptidyl-Arg-deiminase_porph"/>
</dbReference>
<name>A0A9Y2P388_9RHOB</name>